<dbReference type="Proteomes" id="UP001153678">
    <property type="component" value="Unassembled WGS sequence"/>
</dbReference>
<keyword evidence="2" id="KW-1185">Reference proteome</keyword>
<comment type="caution">
    <text evidence="1">The sequence shown here is derived from an EMBL/GenBank/DDBJ whole genome shotgun (WGS) entry which is preliminary data.</text>
</comment>
<evidence type="ECO:0000313" key="1">
    <source>
        <dbReference type="EMBL" id="CAI2166620.1"/>
    </source>
</evidence>
<sequence>MTSHSTQDDNGFSNLNIIQNTTSSNGSASMPQEIVFYYMPNNDFQIYFIHCKEITFNELISQLLNNNLYSTYNCHNSNNIFVFYFQHPTDQKIYRVTSEMTPHSYIVQYLNFNFYGIEIKQSEQQQHHHQNLEFSNKHKQNLEFHLRQFLIGHLSV</sequence>
<name>A0A9W4SEM7_9GLOM</name>
<accession>A0A9W4SEM7</accession>
<proteinExistence type="predicted"/>
<gene>
    <name evidence="1" type="ORF">FWILDA_LOCUS2665</name>
</gene>
<evidence type="ECO:0000313" key="2">
    <source>
        <dbReference type="Proteomes" id="UP001153678"/>
    </source>
</evidence>
<protein>
    <submittedName>
        <fullName evidence="1">12590_t:CDS:1</fullName>
    </submittedName>
</protein>
<organism evidence="1 2">
    <name type="scientific">Funneliformis geosporum</name>
    <dbReference type="NCBI Taxonomy" id="1117311"/>
    <lineage>
        <taxon>Eukaryota</taxon>
        <taxon>Fungi</taxon>
        <taxon>Fungi incertae sedis</taxon>
        <taxon>Mucoromycota</taxon>
        <taxon>Glomeromycotina</taxon>
        <taxon>Glomeromycetes</taxon>
        <taxon>Glomerales</taxon>
        <taxon>Glomeraceae</taxon>
        <taxon>Funneliformis</taxon>
    </lineage>
</organism>
<dbReference type="OrthoDB" id="2331312at2759"/>
<reference evidence="1" key="1">
    <citation type="submission" date="2022-08" db="EMBL/GenBank/DDBJ databases">
        <authorList>
            <person name="Kallberg Y."/>
            <person name="Tangrot J."/>
            <person name="Rosling A."/>
        </authorList>
    </citation>
    <scope>NUCLEOTIDE SEQUENCE</scope>
    <source>
        <strain evidence="1">Wild A</strain>
    </source>
</reference>
<dbReference type="AlphaFoldDB" id="A0A9W4SEM7"/>
<dbReference type="EMBL" id="CAMKVN010000320">
    <property type="protein sequence ID" value="CAI2166620.1"/>
    <property type="molecule type" value="Genomic_DNA"/>
</dbReference>